<comment type="caution">
    <text evidence="2">The sequence shown here is derived from an EMBL/GenBank/DDBJ whole genome shotgun (WGS) entry which is preliminary data.</text>
</comment>
<proteinExistence type="predicted"/>
<dbReference type="EMBL" id="BAAAFG010000001">
    <property type="protein sequence ID" value="GAA0870861.1"/>
    <property type="molecule type" value="Genomic_DNA"/>
</dbReference>
<gene>
    <name evidence="2" type="ORF">GCM10009117_00060</name>
</gene>
<evidence type="ECO:0000313" key="2">
    <source>
        <dbReference type="EMBL" id="GAA0870861.1"/>
    </source>
</evidence>
<evidence type="ECO:0000259" key="1">
    <source>
        <dbReference type="Pfam" id="PF09413"/>
    </source>
</evidence>
<dbReference type="Pfam" id="PF09413">
    <property type="entry name" value="DUF2007"/>
    <property type="match status" value="1"/>
</dbReference>
<keyword evidence="3" id="KW-1185">Reference proteome</keyword>
<protein>
    <recommendedName>
        <fullName evidence="1">DUF2007 domain-containing protein</fullName>
    </recommendedName>
</protein>
<evidence type="ECO:0000313" key="3">
    <source>
        <dbReference type="Proteomes" id="UP001500507"/>
    </source>
</evidence>
<organism evidence="2 3">
    <name type="scientific">Gangjinia marincola</name>
    <dbReference type="NCBI Taxonomy" id="578463"/>
    <lineage>
        <taxon>Bacteria</taxon>
        <taxon>Pseudomonadati</taxon>
        <taxon>Bacteroidota</taxon>
        <taxon>Flavobacteriia</taxon>
        <taxon>Flavobacteriales</taxon>
        <taxon>Flavobacteriaceae</taxon>
        <taxon>Gangjinia</taxon>
    </lineage>
</organism>
<dbReference type="Proteomes" id="UP001500507">
    <property type="component" value="Unassembled WGS sequence"/>
</dbReference>
<sequence>MSDKEYKHVYTGSQVEVTLIKSTLEDASINYIVKDNFESGLRAGFGGGLPGQIQVLVHTNEYAKAKKVIDEALA</sequence>
<dbReference type="RefSeq" id="WP_343762157.1">
    <property type="nucleotide sequence ID" value="NZ_BAAAFG010000001.1"/>
</dbReference>
<name>A0ABP3XSD7_9FLAO</name>
<dbReference type="InterPro" id="IPR018551">
    <property type="entry name" value="DUF2007"/>
</dbReference>
<dbReference type="SUPFAM" id="SSF54913">
    <property type="entry name" value="GlnB-like"/>
    <property type="match status" value="1"/>
</dbReference>
<accession>A0ABP3XSD7</accession>
<reference evidence="3" key="1">
    <citation type="journal article" date="2019" name="Int. J. Syst. Evol. Microbiol.">
        <title>The Global Catalogue of Microorganisms (GCM) 10K type strain sequencing project: providing services to taxonomists for standard genome sequencing and annotation.</title>
        <authorList>
            <consortium name="The Broad Institute Genomics Platform"/>
            <consortium name="The Broad Institute Genome Sequencing Center for Infectious Disease"/>
            <person name="Wu L."/>
            <person name="Ma J."/>
        </authorList>
    </citation>
    <scope>NUCLEOTIDE SEQUENCE [LARGE SCALE GENOMIC DNA]</scope>
    <source>
        <strain evidence="3">JCM 16082</strain>
    </source>
</reference>
<dbReference type="Gene3D" id="3.30.70.790">
    <property type="entry name" value="UreE, C-terminal domain"/>
    <property type="match status" value="1"/>
</dbReference>
<dbReference type="InterPro" id="IPR011322">
    <property type="entry name" value="N-reg_PII-like_a/b"/>
</dbReference>
<feature type="domain" description="DUF2007" evidence="1">
    <location>
        <begin position="7"/>
        <end position="72"/>
    </location>
</feature>